<accession>A0ABS4UUB2</accession>
<gene>
    <name evidence="2" type="ORF">JOF29_006333</name>
</gene>
<evidence type="ECO:0000313" key="3">
    <source>
        <dbReference type="Proteomes" id="UP000755585"/>
    </source>
</evidence>
<protein>
    <submittedName>
        <fullName evidence="2">Uncharacterized protein</fullName>
    </submittedName>
</protein>
<comment type="caution">
    <text evidence="2">The sequence shown here is derived from an EMBL/GenBank/DDBJ whole genome shotgun (WGS) entry which is preliminary data.</text>
</comment>
<feature type="transmembrane region" description="Helical" evidence="1">
    <location>
        <begin position="72"/>
        <end position="93"/>
    </location>
</feature>
<dbReference type="RefSeq" id="WP_209697922.1">
    <property type="nucleotide sequence ID" value="NZ_BAAAVU010000020.1"/>
</dbReference>
<reference evidence="2 3" key="1">
    <citation type="submission" date="2021-03" db="EMBL/GenBank/DDBJ databases">
        <title>Sequencing the genomes of 1000 actinobacteria strains.</title>
        <authorList>
            <person name="Klenk H.-P."/>
        </authorList>
    </citation>
    <scope>NUCLEOTIDE SEQUENCE [LARGE SCALE GENOMIC DNA]</scope>
    <source>
        <strain evidence="2 3">DSM 18824</strain>
    </source>
</reference>
<dbReference type="Proteomes" id="UP000755585">
    <property type="component" value="Unassembled WGS sequence"/>
</dbReference>
<sequence length="145" mass="15557">MPKLKLGAALYALLALVELVSAVLVYAAHGDYAQGEPWFLVVVASMLALIGVLLGVGAVTRRGLVADDGPWICRKGWIVVIGLTAATFAALMLSDTGTIRTFPNPAIVFLPNFVKRLQEKYYEGVEEAEREINAAEPDGERPTTG</sequence>
<keyword evidence="1" id="KW-0472">Membrane</keyword>
<name>A0ABS4UUB2_9ACTN</name>
<keyword evidence="1" id="KW-1133">Transmembrane helix</keyword>
<organism evidence="2 3">
    <name type="scientific">Kribbella aluminosa</name>
    <dbReference type="NCBI Taxonomy" id="416017"/>
    <lineage>
        <taxon>Bacteria</taxon>
        <taxon>Bacillati</taxon>
        <taxon>Actinomycetota</taxon>
        <taxon>Actinomycetes</taxon>
        <taxon>Propionibacteriales</taxon>
        <taxon>Kribbellaceae</taxon>
        <taxon>Kribbella</taxon>
    </lineage>
</organism>
<proteinExistence type="predicted"/>
<evidence type="ECO:0000313" key="2">
    <source>
        <dbReference type="EMBL" id="MBP2355223.1"/>
    </source>
</evidence>
<dbReference type="EMBL" id="JAGINT010000002">
    <property type="protein sequence ID" value="MBP2355223.1"/>
    <property type="molecule type" value="Genomic_DNA"/>
</dbReference>
<feature type="transmembrane region" description="Helical" evidence="1">
    <location>
        <begin position="38"/>
        <end position="60"/>
    </location>
</feature>
<keyword evidence="3" id="KW-1185">Reference proteome</keyword>
<evidence type="ECO:0000256" key="1">
    <source>
        <dbReference type="SAM" id="Phobius"/>
    </source>
</evidence>
<keyword evidence="1" id="KW-0812">Transmembrane</keyword>